<evidence type="ECO:0000256" key="3">
    <source>
        <dbReference type="ARBA" id="ARBA00022723"/>
    </source>
</evidence>
<evidence type="ECO:0000256" key="4">
    <source>
        <dbReference type="ARBA" id="ARBA00022833"/>
    </source>
</evidence>
<dbReference type="GO" id="GO:0008270">
    <property type="term" value="F:zinc ion binding"/>
    <property type="evidence" value="ECO:0007669"/>
    <property type="project" value="UniProtKB-UniRule"/>
</dbReference>
<feature type="binding site" evidence="5">
    <location>
        <position position="93"/>
    </location>
    <ligand>
        <name>Zn(2+)</name>
        <dbReference type="ChEBI" id="CHEBI:29105"/>
    </ligand>
</feature>
<dbReference type="NCBIfam" id="TIGR00100">
    <property type="entry name" value="hypA"/>
    <property type="match status" value="1"/>
</dbReference>
<dbReference type="PANTHER" id="PTHR34535">
    <property type="entry name" value="HYDROGENASE MATURATION FACTOR HYPA"/>
    <property type="match status" value="1"/>
</dbReference>
<evidence type="ECO:0000313" key="7">
    <source>
        <dbReference type="Proteomes" id="UP000199608"/>
    </source>
</evidence>
<feature type="binding site" evidence="5">
    <location>
        <position position="90"/>
    </location>
    <ligand>
        <name>Zn(2+)</name>
        <dbReference type="ChEBI" id="CHEBI:29105"/>
    </ligand>
</feature>
<dbReference type="RefSeq" id="WP_092234419.1">
    <property type="nucleotide sequence ID" value="NZ_FNLL01000006.1"/>
</dbReference>
<feature type="binding site" evidence="5">
    <location>
        <position position="77"/>
    </location>
    <ligand>
        <name>Zn(2+)</name>
        <dbReference type="ChEBI" id="CHEBI:29105"/>
    </ligand>
</feature>
<dbReference type="PIRSF" id="PIRSF004761">
    <property type="entry name" value="Hydrgn_mat_HypA"/>
    <property type="match status" value="1"/>
</dbReference>
<keyword evidence="2 5" id="KW-0533">Nickel</keyword>
<feature type="binding site" evidence="5">
    <location>
        <position position="2"/>
    </location>
    <ligand>
        <name>Ni(2+)</name>
        <dbReference type="ChEBI" id="CHEBI:49786"/>
    </ligand>
</feature>
<dbReference type="GO" id="GO:0016151">
    <property type="term" value="F:nickel cation binding"/>
    <property type="evidence" value="ECO:0007669"/>
    <property type="project" value="UniProtKB-UniRule"/>
</dbReference>
<gene>
    <name evidence="5" type="primary">hypA</name>
    <name evidence="6" type="ORF">SAMN04487931_106246</name>
</gene>
<dbReference type="InterPro" id="IPR020538">
    <property type="entry name" value="Hydgase_Ni_incorp_HypA/HybF_CS"/>
</dbReference>
<feature type="binding site" evidence="5">
    <location>
        <position position="74"/>
    </location>
    <ligand>
        <name>Zn(2+)</name>
        <dbReference type="ChEBI" id="CHEBI:29105"/>
    </ligand>
</feature>
<comment type="function">
    <text evidence="5">Involved in the maturation of [NiFe] hydrogenases. Required for nickel insertion into the metal center of the hydrogenase.</text>
</comment>
<reference evidence="7" key="1">
    <citation type="submission" date="2016-10" db="EMBL/GenBank/DDBJ databases">
        <authorList>
            <person name="Varghese N."/>
            <person name="Submissions S."/>
        </authorList>
    </citation>
    <scope>NUCLEOTIDE SEQUENCE [LARGE SCALE GENOMIC DNA]</scope>
    <source>
        <strain evidence="7">DSM 3384</strain>
    </source>
</reference>
<comment type="similarity">
    <text evidence="1 5">Belongs to the HypA/HybF family.</text>
</comment>
<dbReference type="PANTHER" id="PTHR34535:SF3">
    <property type="entry name" value="HYDROGENASE MATURATION FACTOR HYPA"/>
    <property type="match status" value="1"/>
</dbReference>
<keyword evidence="7" id="KW-1185">Reference proteome</keyword>
<evidence type="ECO:0000313" key="6">
    <source>
        <dbReference type="EMBL" id="SDU31248.1"/>
    </source>
</evidence>
<dbReference type="Proteomes" id="UP000199608">
    <property type="component" value="Unassembled WGS sequence"/>
</dbReference>
<name>A0A1H2HI71_9BACT</name>
<sequence length="116" mass="12919">MHEMGIAQQLVKIAIDAIPEGIENPRVEILNLKIGKLASVVEHSLTFCFEIISKDTPLETAKLNIDFIPVTLRCKSCDNTWEVTGPVFKCPFCEDGDVQMLTGREIEITSLELADE</sequence>
<organism evidence="6 7">
    <name type="scientific">Desulfobacula phenolica</name>
    <dbReference type="NCBI Taxonomy" id="90732"/>
    <lineage>
        <taxon>Bacteria</taxon>
        <taxon>Pseudomonadati</taxon>
        <taxon>Thermodesulfobacteriota</taxon>
        <taxon>Desulfobacteria</taxon>
        <taxon>Desulfobacterales</taxon>
        <taxon>Desulfobacteraceae</taxon>
        <taxon>Desulfobacula</taxon>
    </lineage>
</organism>
<dbReference type="GO" id="GO:0051604">
    <property type="term" value="P:protein maturation"/>
    <property type="evidence" value="ECO:0007669"/>
    <property type="project" value="InterPro"/>
</dbReference>
<evidence type="ECO:0000256" key="5">
    <source>
        <dbReference type="HAMAP-Rule" id="MF_00213"/>
    </source>
</evidence>
<dbReference type="InterPro" id="IPR000688">
    <property type="entry name" value="HypA/HybF"/>
</dbReference>
<dbReference type="Gene3D" id="3.30.2320.80">
    <property type="match status" value="1"/>
</dbReference>
<evidence type="ECO:0000256" key="2">
    <source>
        <dbReference type="ARBA" id="ARBA00022596"/>
    </source>
</evidence>
<dbReference type="AlphaFoldDB" id="A0A1H2HI71"/>
<protein>
    <recommendedName>
        <fullName evidence="5">Hydrogenase maturation factor HypA</fullName>
    </recommendedName>
</protein>
<dbReference type="EMBL" id="FNLL01000006">
    <property type="protein sequence ID" value="SDU31248.1"/>
    <property type="molecule type" value="Genomic_DNA"/>
</dbReference>
<accession>A0A1H2HI71</accession>
<dbReference type="Pfam" id="PF01155">
    <property type="entry name" value="HypA"/>
    <property type="match status" value="1"/>
</dbReference>
<dbReference type="PROSITE" id="PS01249">
    <property type="entry name" value="HYPA"/>
    <property type="match status" value="1"/>
</dbReference>
<keyword evidence="3 5" id="KW-0479">Metal-binding</keyword>
<evidence type="ECO:0000256" key="1">
    <source>
        <dbReference type="ARBA" id="ARBA00010748"/>
    </source>
</evidence>
<proteinExistence type="inferred from homology"/>
<keyword evidence="4 5" id="KW-0862">Zinc</keyword>
<dbReference type="HAMAP" id="MF_00213">
    <property type="entry name" value="HypA_HybF"/>
    <property type="match status" value="1"/>
</dbReference>